<keyword evidence="1" id="KW-0479">Metal-binding</keyword>
<dbReference type="InterPro" id="IPR036875">
    <property type="entry name" value="Znf_CCHC_sf"/>
</dbReference>
<evidence type="ECO:0000259" key="3">
    <source>
        <dbReference type="PROSITE" id="PS50158"/>
    </source>
</evidence>
<evidence type="ECO:0000256" key="2">
    <source>
        <dbReference type="SAM" id="MobiDB-lite"/>
    </source>
</evidence>
<dbReference type="PROSITE" id="PS50158">
    <property type="entry name" value="ZF_CCHC"/>
    <property type="match status" value="1"/>
</dbReference>
<accession>A0ABD1PDS0</accession>
<name>A0ABD1PDS0_9LAMI</name>
<evidence type="ECO:0000313" key="4">
    <source>
        <dbReference type="EMBL" id="KAL2461214.1"/>
    </source>
</evidence>
<evidence type="ECO:0000256" key="1">
    <source>
        <dbReference type="PROSITE-ProRule" id="PRU00047"/>
    </source>
</evidence>
<dbReference type="SUPFAM" id="SSF57756">
    <property type="entry name" value="Retrovirus zinc finger-like domains"/>
    <property type="match status" value="1"/>
</dbReference>
<dbReference type="Gene3D" id="4.10.60.10">
    <property type="entry name" value="Zinc finger, CCHC-type"/>
    <property type="match status" value="1"/>
</dbReference>
<proteinExistence type="predicted"/>
<comment type="caution">
    <text evidence="4">The sequence shown here is derived from an EMBL/GenBank/DDBJ whole genome shotgun (WGS) entry which is preliminary data.</text>
</comment>
<dbReference type="InterPro" id="IPR001878">
    <property type="entry name" value="Znf_CCHC"/>
</dbReference>
<keyword evidence="1" id="KW-0863">Zinc-finger</keyword>
<dbReference type="AlphaFoldDB" id="A0ABD1PDS0"/>
<dbReference type="GO" id="GO:0008270">
    <property type="term" value="F:zinc ion binding"/>
    <property type="evidence" value="ECO:0007669"/>
    <property type="project" value="UniProtKB-KW"/>
</dbReference>
<organism evidence="4 5">
    <name type="scientific">Abeliophyllum distichum</name>
    <dbReference type="NCBI Taxonomy" id="126358"/>
    <lineage>
        <taxon>Eukaryota</taxon>
        <taxon>Viridiplantae</taxon>
        <taxon>Streptophyta</taxon>
        <taxon>Embryophyta</taxon>
        <taxon>Tracheophyta</taxon>
        <taxon>Spermatophyta</taxon>
        <taxon>Magnoliopsida</taxon>
        <taxon>eudicotyledons</taxon>
        <taxon>Gunneridae</taxon>
        <taxon>Pentapetalae</taxon>
        <taxon>asterids</taxon>
        <taxon>lamiids</taxon>
        <taxon>Lamiales</taxon>
        <taxon>Oleaceae</taxon>
        <taxon>Forsythieae</taxon>
        <taxon>Abeliophyllum</taxon>
    </lineage>
</organism>
<evidence type="ECO:0000313" key="5">
    <source>
        <dbReference type="Proteomes" id="UP001604336"/>
    </source>
</evidence>
<dbReference type="EMBL" id="JBFOLK010000014">
    <property type="protein sequence ID" value="KAL2461214.1"/>
    <property type="molecule type" value="Genomic_DNA"/>
</dbReference>
<dbReference type="SMART" id="SM00343">
    <property type="entry name" value="ZnF_C2HC"/>
    <property type="match status" value="1"/>
</dbReference>
<feature type="region of interest" description="Disordered" evidence="2">
    <location>
        <begin position="1"/>
        <end position="29"/>
    </location>
</feature>
<reference evidence="5" key="1">
    <citation type="submission" date="2024-07" db="EMBL/GenBank/DDBJ databases">
        <title>Two chromosome-level genome assemblies of Korean endemic species Abeliophyllum distichum and Forsythia ovata (Oleaceae).</title>
        <authorList>
            <person name="Jang H."/>
        </authorList>
    </citation>
    <scope>NUCLEOTIDE SEQUENCE [LARGE SCALE GENOMIC DNA]</scope>
</reference>
<keyword evidence="5" id="KW-1185">Reference proteome</keyword>
<feature type="domain" description="CCHC-type" evidence="3">
    <location>
        <begin position="40"/>
        <end position="55"/>
    </location>
</feature>
<protein>
    <submittedName>
        <fullName evidence="4">CCHC-type domain-containing protein</fullName>
    </submittedName>
</protein>
<gene>
    <name evidence="4" type="ORF">Adt_44634</name>
</gene>
<dbReference type="Pfam" id="PF00098">
    <property type="entry name" value="zf-CCHC"/>
    <property type="match status" value="1"/>
</dbReference>
<dbReference type="Proteomes" id="UP001604336">
    <property type="component" value="Unassembled WGS sequence"/>
</dbReference>
<dbReference type="PANTHER" id="PTHR47592">
    <property type="entry name" value="PBF68 PROTEIN"/>
    <property type="match status" value="1"/>
</dbReference>
<sequence>MAKANVVEHGQSSKMNKNKFRKGPKMEPKGGVSKNKFLGKCYNCDRVGHRSSECRLPKMNNKKEANMVDDIANDVSEISLVVVISEVNLVGSNPREWWIDTVLPVMFVQIKRCSILLKQLRMERSCLWKIQLHLKSKAKVKWF</sequence>
<keyword evidence="1" id="KW-0862">Zinc</keyword>